<dbReference type="AlphaFoldDB" id="A0A7W7D0E3"/>
<keyword evidence="2" id="KW-0472">Membrane</keyword>
<keyword evidence="2" id="KW-1133">Transmembrane helix</keyword>
<accession>A0A7W7D0E3</accession>
<evidence type="ECO:0000313" key="3">
    <source>
        <dbReference type="EMBL" id="MBB4696396.1"/>
    </source>
</evidence>
<evidence type="ECO:0000313" key="4">
    <source>
        <dbReference type="Proteomes" id="UP000542742"/>
    </source>
</evidence>
<reference evidence="3 4" key="1">
    <citation type="submission" date="2020-08" db="EMBL/GenBank/DDBJ databases">
        <title>Sequencing the genomes of 1000 actinobacteria strains.</title>
        <authorList>
            <person name="Klenk H.-P."/>
        </authorList>
    </citation>
    <scope>NUCLEOTIDE SEQUENCE [LARGE SCALE GENOMIC DNA]</scope>
    <source>
        <strain evidence="3 4">DSM 45518</strain>
    </source>
</reference>
<dbReference type="EMBL" id="JACHMF010000001">
    <property type="protein sequence ID" value="MBB4696396.1"/>
    <property type="molecule type" value="Genomic_DNA"/>
</dbReference>
<gene>
    <name evidence="3" type="ORF">BKA14_006544</name>
</gene>
<feature type="transmembrane region" description="Helical" evidence="2">
    <location>
        <begin position="38"/>
        <end position="62"/>
    </location>
</feature>
<comment type="caution">
    <text evidence="3">The sequence shown here is derived from an EMBL/GenBank/DDBJ whole genome shotgun (WGS) entry which is preliminary data.</text>
</comment>
<evidence type="ECO:0000256" key="2">
    <source>
        <dbReference type="SAM" id="Phobius"/>
    </source>
</evidence>
<name>A0A7W7D0E3_9ACTN</name>
<organism evidence="3 4">
    <name type="scientific">Paractinoplanes abujensis</name>
    <dbReference type="NCBI Taxonomy" id="882441"/>
    <lineage>
        <taxon>Bacteria</taxon>
        <taxon>Bacillati</taxon>
        <taxon>Actinomycetota</taxon>
        <taxon>Actinomycetes</taxon>
        <taxon>Micromonosporales</taxon>
        <taxon>Micromonosporaceae</taxon>
        <taxon>Paractinoplanes</taxon>
    </lineage>
</organism>
<keyword evidence="2" id="KW-0812">Transmembrane</keyword>
<dbReference type="Proteomes" id="UP000542742">
    <property type="component" value="Unassembled WGS sequence"/>
</dbReference>
<feature type="region of interest" description="Disordered" evidence="1">
    <location>
        <begin position="1"/>
        <end position="29"/>
    </location>
</feature>
<sequence length="181" mass="19680">MQPQEPVTGPTPPSPGVSEPGTTPATPVKKARNRRLRLWLALGAGVLALLCLGGVGVAVLLYDEETKIERAEPDAVADSFLRAYLVNRDDQRATLFQCKSGGDFQEIANYRADVVSREKKFSVGIVITWTTFTVQTTGNQSAVETDLLKTASNQSGRVTDTWRLNLVDEDGWRVCGATQIS</sequence>
<protein>
    <submittedName>
        <fullName evidence="3">Uncharacterized protein</fullName>
    </submittedName>
</protein>
<keyword evidence="4" id="KW-1185">Reference proteome</keyword>
<evidence type="ECO:0000256" key="1">
    <source>
        <dbReference type="SAM" id="MobiDB-lite"/>
    </source>
</evidence>
<proteinExistence type="predicted"/>
<dbReference type="RefSeq" id="WP_239093216.1">
    <property type="nucleotide sequence ID" value="NZ_BOMC01000059.1"/>
</dbReference>